<evidence type="ECO:0000313" key="2">
    <source>
        <dbReference type="EMBL" id="QJA81547.1"/>
    </source>
</evidence>
<proteinExistence type="predicted"/>
<evidence type="ECO:0000256" key="1">
    <source>
        <dbReference type="SAM" id="Coils"/>
    </source>
</evidence>
<dbReference type="EMBL" id="MT142462">
    <property type="protein sequence ID" value="QJA81547.1"/>
    <property type="molecule type" value="Genomic_DNA"/>
</dbReference>
<protein>
    <submittedName>
        <fullName evidence="2">Uncharacterized protein</fullName>
    </submittedName>
</protein>
<sequence>MTGRCTQGKRFDVRGAFDGVWVHGKSPVLGIGDTENLKDRTGRGGGEVSVMDSIEERYEEQIAALKHERNGYLNGQQQMQDTCNRLQDSIAKYAIEVLVSGIKVRDKEIATLKIERGLLRKHQAICECGGLSIDHNLSDNHQVSDMPPPCPFSEQIATLMAELDTEKALYKSMCEHHEAQTKDYEEQIAALETEVEQLKFGREPLLCPRADK</sequence>
<keyword evidence="1" id="KW-0175">Coiled coil</keyword>
<name>A0A6M3KHS9_9ZZZZ</name>
<dbReference type="AlphaFoldDB" id="A0A6M3KHS9"/>
<accession>A0A6M3KHS9</accession>
<reference evidence="2" key="1">
    <citation type="submission" date="2020-03" db="EMBL/GenBank/DDBJ databases">
        <title>The deep terrestrial virosphere.</title>
        <authorList>
            <person name="Holmfeldt K."/>
            <person name="Nilsson E."/>
            <person name="Simone D."/>
            <person name="Lopez-Fernandez M."/>
            <person name="Wu X."/>
            <person name="de Brujin I."/>
            <person name="Lundin D."/>
            <person name="Andersson A."/>
            <person name="Bertilsson S."/>
            <person name="Dopson M."/>
        </authorList>
    </citation>
    <scope>NUCLEOTIDE SEQUENCE</scope>
    <source>
        <strain evidence="2">MM415A00525</strain>
    </source>
</reference>
<gene>
    <name evidence="2" type="ORF">MM415A00525_0050</name>
</gene>
<organism evidence="2">
    <name type="scientific">viral metagenome</name>
    <dbReference type="NCBI Taxonomy" id="1070528"/>
    <lineage>
        <taxon>unclassified sequences</taxon>
        <taxon>metagenomes</taxon>
        <taxon>organismal metagenomes</taxon>
    </lineage>
</organism>
<feature type="coiled-coil region" evidence="1">
    <location>
        <begin position="174"/>
        <end position="201"/>
    </location>
</feature>